<accession>A0ACB8QW23</accession>
<reference evidence="1" key="2">
    <citation type="journal article" date="2022" name="New Phytol.">
        <title>Evolutionary transition to the ectomycorrhizal habit in the genomes of a hyperdiverse lineage of mushroom-forming fungi.</title>
        <authorList>
            <person name="Looney B."/>
            <person name="Miyauchi S."/>
            <person name="Morin E."/>
            <person name="Drula E."/>
            <person name="Courty P.E."/>
            <person name="Kohler A."/>
            <person name="Kuo A."/>
            <person name="LaButti K."/>
            <person name="Pangilinan J."/>
            <person name="Lipzen A."/>
            <person name="Riley R."/>
            <person name="Andreopoulos W."/>
            <person name="He G."/>
            <person name="Johnson J."/>
            <person name="Nolan M."/>
            <person name="Tritt A."/>
            <person name="Barry K.W."/>
            <person name="Grigoriev I.V."/>
            <person name="Nagy L.G."/>
            <person name="Hibbett D."/>
            <person name="Henrissat B."/>
            <person name="Matheny P.B."/>
            <person name="Labbe J."/>
            <person name="Martin F.M."/>
        </authorList>
    </citation>
    <scope>NUCLEOTIDE SEQUENCE</scope>
    <source>
        <strain evidence="1">EC-137</strain>
    </source>
</reference>
<feature type="non-terminal residue" evidence="1">
    <location>
        <position position="1"/>
    </location>
</feature>
<gene>
    <name evidence="1" type="ORF">K488DRAFT_30582</name>
</gene>
<comment type="caution">
    <text evidence="1">The sequence shown here is derived from an EMBL/GenBank/DDBJ whole genome shotgun (WGS) entry which is preliminary data.</text>
</comment>
<name>A0ACB8QW23_9AGAM</name>
<evidence type="ECO:0000313" key="2">
    <source>
        <dbReference type="Proteomes" id="UP000814128"/>
    </source>
</evidence>
<organism evidence="1 2">
    <name type="scientific">Vararia minispora EC-137</name>
    <dbReference type="NCBI Taxonomy" id="1314806"/>
    <lineage>
        <taxon>Eukaryota</taxon>
        <taxon>Fungi</taxon>
        <taxon>Dikarya</taxon>
        <taxon>Basidiomycota</taxon>
        <taxon>Agaricomycotina</taxon>
        <taxon>Agaricomycetes</taxon>
        <taxon>Russulales</taxon>
        <taxon>Lachnocladiaceae</taxon>
        <taxon>Vararia</taxon>
    </lineage>
</organism>
<reference evidence="1" key="1">
    <citation type="submission" date="2021-02" db="EMBL/GenBank/DDBJ databases">
        <authorList>
            <consortium name="DOE Joint Genome Institute"/>
            <person name="Ahrendt S."/>
            <person name="Looney B.P."/>
            <person name="Miyauchi S."/>
            <person name="Morin E."/>
            <person name="Drula E."/>
            <person name="Courty P.E."/>
            <person name="Chicoki N."/>
            <person name="Fauchery L."/>
            <person name="Kohler A."/>
            <person name="Kuo A."/>
            <person name="Labutti K."/>
            <person name="Pangilinan J."/>
            <person name="Lipzen A."/>
            <person name="Riley R."/>
            <person name="Andreopoulos W."/>
            <person name="He G."/>
            <person name="Johnson J."/>
            <person name="Barry K.W."/>
            <person name="Grigoriev I.V."/>
            <person name="Nagy L."/>
            <person name="Hibbett D."/>
            <person name="Henrissat B."/>
            <person name="Matheny P.B."/>
            <person name="Labbe J."/>
            <person name="Martin F."/>
        </authorList>
    </citation>
    <scope>NUCLEOTIDE SEQUENCE</scope>
    <source>
        <strain evidence="1">EC-137</strain>
    </source>
</reference>
<sequence length="439" mass="49902">PIPPTLLHEHAPGWTIFENVYMANGTLYVVTDAPSDWPAIEYITSTGLPAENTPESKEQRMPTAHEIDFISPVEAQARWGDEESEDDTRIFVVGGNTLLFNDPDQFLNHYYHFCAELFFGAWAFWSATFVNDTPDTFTRAIFPHTGRSWRDGPNMNSFFLRGGFPSLTVETEEDWEDRVSATALTPAELGRPGKSRAWRFDRVLLADRSAAFRGPECGARTQRTAAEAMHGVVPKNTDGEPIHEFLPRGWWEPVRRRVLRFVGVRPAVLNLFDPAHPEAVPPKEKIAVTYISRQSVRRRLIPEDHDRLVASLEELCHRRGWELNIMQAEKISREEQLIIAARTTYLIGVHGNGLSHLIMMPPTPAATVIEIFFPEGYAHDYEWTARSLGMRHFAVWNDTSTTYPDVNWASYPEGFQGTRIPVWGPYVAELIEKRADGKL</sequence>
<proteinExistence type="predicted"/>
<keyword evidence="2" id="KW-1185">Reference proteome</keyword>
<dbReference type="Proteomes" id="UP000814128">
    <property type="component" value="Unassembled WGS sequence"/>
</dbReference>
<protein>
    <submittedName>
        <fullName evidence="1">Uncharacterized protein</fullName>
    </submittedName>
</protein>
<feature type="non-terminal residue" evidence="1">
    <location>
        <position position="439"/>
    </location>
</feature>
<dbReference type="EMBL" id="MU273478">
    <property type="protein sequence ID" value="KAI0035862.1"/>
    <property type="molecule type" value="Genomic_DNA"/>
</dbReference>
<evidence type="ECO:0000313" key="1">
    <source>
        <dbReference type="EMBL" id="KAI0035862.1"/>
    </source>
</evidence>